<gene>
    <name evidence="1" type="ORF">DM02DRAFT_669509</name>
</gene>
<name>A0A2V1E0G9_9PLEO</name>
<sequence length="132" mass="14339">MSALRALPVDWGGVNGTLEDLTRLNKAFQAFPTPAFGAVKGYVSETFSRPCRQVQHQLLRRVISRHQKDDCPQRPSGGCYNWGDPSHVKKGCPDLASSSGSTCYNCGEVGLPRGSQQSQCLPQLQARGSQCT</sequence>
<keyword evidence="2" id="KW-1185">Reference proteome</keyword>
<dbReference type="AlphaFoldDB" id="A0A2V1E0G9"/>
<evidence type="ECO:0000313" key="2">
    <source>
        <dbReference type="Proteomes" id="UP000244855"/>
    </source>
</evidence>
<dbReference type="Proteomes" id="UP000244855">
    <property type="component" value="Unassembled WGS sequence"/>
</dbReference>
<dbReference type="EMBL" id="KZ805327">
    <property type="protein sequence ID" value="PVI03786.1"/>
    <property type="molecule type" value="Genomic_DNA"/>
</dbReference>
<organism evidence="1 2">
    <name type="scientific">Periconia macrospinosa</name>
    <dbReference type="NCBI Taxonomy" id="97972"/>
    <lineage>
        <taxon>Eukaryota</taxon>
        <taxon>Fungi</taxon>
        <taxon>Dikarya</taxon>
        <taxon>Ascomycota</taxon>
        <taxon>Pezizomycotina</taxon>
        <taxon>Dothideomycetes</taxon>
        <taxon>Pleosporomycetidae</taxon>
        <taxon>Pleosporales</taxon>
        <taxon>Massarineae</taxon>
        <taxon>Periconiaceae</taxon>
        <taxon>Periconia</taxon>
    </lineage>
</organism>
<protein>
    <recommendedName>
        <fullName evidence="3">CCHC-type domain-containing protein</fullName>
    </recommendedName>
</protein>
<dbReference type="OrthoDB" id="3863715at2759"/>
<evidence type="ECO:0008006" key="3">
    <source>
        <dbReference type="Google" id="ProtNLM"/>
    </source>
</evidence>
<dbReference type="Gene3D" id="4.10.60.10">
    <property type="entry name" value="Zinc finger, CCHC-type"/>
    <property type="match status" value="1"/>
</dbReference>
<reference evidence="1 2" key="1">
    <citation type="journal article" date="2018" name="Sci. Rep.">
        <title>Comparative genomics provides insights into the lifestyle and reveals functional heterogeneity of dark septate endophytic fungi.</title>
        <authorList>
            <person name="Knapp D.G."/>
            <person name="Nemeth J.B."/>
            <person name="Barry K."/>
            <person name="Hainaut M."/>
            <person name="Henrissat B."/>
            <person name="Johnson J."/>
            <person name="Kuo A."/>
            <person name="Lim J.H.P."/>
            <person name="Lipzen A."/>
            <person name="Nolan M."/>
            <person name="Ohm R.A."/>
            <person name="Tamas L."/>
            <person name="Grigoriev I.V."/>
            <person name="Spatafora J.W."/>
            <person name="Nagy L.G."/>
            <person name="Kovacs G.M."/>
        </authorList>
    </citation>
    <scope>NUCLEOTIDE SEQUENCE [LARGE SCALE GENOMIC DNA]</scope>
    <source>
        <strain evidence="1 2">DSE2036</strain>
    </source>
</reference>
<proteinExistence type="predicted"/>
<accession>A0A2V1E0G9</accession>
<evidence type="ECO:0000313" key="1">
    <source>
        <dbReference type="EMBL" id="PVI03786.1"/>
    </source>
</evidence>